<organism evidence="2 3">
    <name type="scientific">Bacillus spongiae</name>
    <dbReference type="NCBI Taxonomy" id="2683610"/>
    <lineage>
        <taxon>Bacteria</taxon>
        <taxon>Bacillati</taxon>
        <taxon>Bacillota</taxon>
        <taxon>Bacilli</taxon>
        <taxon>Bacillales</taxon>
        <taxon>Bacillaceae</taxon>
        <taxon>Bacillus</taxon>
    </lineage>
</organism>
<proteinExistence type="predicted"/>
<sequence>MNNNLIKTIQLVYSEFVIEDFYPNEIGQNNDVIIVNNSLVFRFPKYKKGIVQLQRETKILQYIKSIITTPIPNPIYQSFEELVPGKVFTGYKLIDGVPMLKECFTDVKSDELEGLASQLVSFLVELHSISEEKVGRDLKLKVLSPREEMNNLYERIRDKLFPYVRKEAQKEITQSFEKFLNGEAFSNLDVTLIHGDFGANNILWNPETRKISGIIDFGGSELGDPAYDFAGILSSYGEEFLRMCINLYPNGNEIYERVKFYKSTFALQEALHGIENDDREAFENGIQDYR</sequence>
<dbReference type="EMBL" id="JBBAXC010000003">
    <property type="protein sequence ID" value="MEI5906427.1"/>
    <property type="molecule type" value="Genomic_DNA"/>
</dbReference>
<comment type="caution">
    <text evidence="2">The sequence shown here is derived from an EMBL/GenBank/DDBJ whole genome shotgun (WGS) entry which is preliminary data.</text>
</comment>
<dbReference type="InterPro" id="IPR011009">
    <property type="entry name" value="Kinase-like_dom_sf"/>
</dbReference>
<dbReference type="PANTHER" id="PTHR21310">
    <property type="entry name" value="AMINOGLYCOSIDE PHOSPHOTRANSFERASE-RELATED-RELATED"/>
    <property type="match status" value="1"/>
</dbReference>
<dbReference type="Gene3D" id="3.30.200.20">
    <property type="entry name" value="Phosphorylase Kinase, domain 1"/>
    <property type="match status" value="1"/>
</dbReference>
<dbReference type="Gene3D" id="3.90.1200.10">
    <property type="match status" value="1"/>
</dbReference>
<name>A0ABU8HB09_9BACI</name>
<evidence type="ECO:0000259" key="1">
    <source>
        <dbReference type="Pfam" id="PF01636"/>
    </source>
</evidence>
<keyword evidence="3" id="KW-1185">Reference proteome</keyword>
<dbReference type="InterPro" id="IPR002575">
    <property type="entry name" value="Aminoglycoside_PTrfase"/>
</dbReference>
<dbReference type="Proteomes" id="UP001312865">
    <property type="component" value="Unassembled WGS sequence"/>
</dbReference>
<accession>A0ABU8HB09</accession>
<reference evidence="2 3" key="1">
    <citation type="journal article" date="2018" name="J. Microbiol.">
        <title>Bacillus spongiae sp. nov., isolated from sponge of Jeju Island.</title>
        <authorList>
            <person name="Lee G.E."/>
            <person name="Im W.T."/>
            <person name="Park J.S."/>
        </authorList>
    </citation>
    <scope>NUCLEOTIDE SEQUENCE [LARGE SCALE GENOMIC DNA]</scope>
    <source>
        <strain evidence="2 3">135PIL107-10</strain>
    </source>
</reference>
<dbReference type="PANTHER" id="PTHR21310:SF42">
    <property type="entry name" value="BIFUNCTIONAL AAC_APH"/>
    <property type="match status" value="1"/>
</dbReference>
<dbReference type="SUPFAM" id="SSF56112">
    <property type="entry name" value="Protein kinase-like (PK-like)"/>
    <property type="match status" value="1"/>
</dbReference>
<dbReference type="RefSeq" id="WP_336585860.1">
    <property type="nucleotide sequence ID" value="NZ_JBBAXC010000003.1"/>
</dbReference>
<dbReference type="InterPro" id="IPR051678">
    <property type="entry name" value="AGP_Transferase"/>
</dbReference>
<dbReference type="Pfam" id="PF01636">
    <property type="entry name" value="APH"/>
    <property type="match status" value="1"/>
</dbReference>
<evidence type="ECO:0000313" key="3">
    <source>
        <dbReference type="Proteomes" id="UP001312865"/>
    </source>
</evidence>
<dbReference type="EC" id="2.7.1.-" evidence="2"/>
<gene>
    <name evidence="2" type="ORF">WAK64_05085</name>
</gene>
<keyword evidence="2" id="KW-0808">Transferase</keyword>
<protein>
    <submittedName>
        <fullName evidence="2">Aminoglycoside phosphotransferase family protein</fullName>
        <ecNumber evidence="2">2.7.1.-</ecNumber>
    </submittedName>
</protein>
<dbReference type="GO" id="GO:0016740">
    <property type="term" value="F:transferase activity"/>
    <property type="evidence" value="ECO:0007669"/>
    <property type="project" value="UniProtKB-KW"/>
</dbReference>
<feature type="domain" description="Aminoglycoside phosphotransferase" evidence="1">
    <location>
        <begin position="24"/>
        <end position="261"/>
    </location>
</feature>
<evidence type="ECO:0000313" key="2">
    <source>
        <dbReference type="EMBL" id="MEI5906427.1"/>
    </source>
</evidence>